<keyword evidence="2" id="KW-1185">Reference proteome</keyword>
<proteinExistence type="predicted"/>
<dbReference type="EMBL" id="LSMT01000003">
    <property type="protein sequence ID" value="PFX34538.1"/>
    <property type="molecule type" value="Genomic_DNA"/>
</dbReference>
<gene>
    <name evidence="1" type="ORF">AWC38_SpisGene528</name>
</gene>
<dbReference type="Proteomes" id="UP000225706">
    <property type="component" value="Unassembled WGS sequence"/>
</dbReference>
<protein>
    <submittedName>
        <fullName evidence="1">Uncharacterized protein</fullName>
    </submittedName>
</protein>
<name>A0A2B4T174_STYPI</name>
<organism evidence="1 2">
    <name type="scientific">Stylophora pistillata</name>
    <name type="common">Smooth cauliflower coral</name>
    <dbReference type="NCBI Taxonomy" id="50429"/>
    <lineage>
        <taxon>Eukaryota</taxon>
        <taxon>Metazoa</taxon>
        <taxon>Cnidaria</taxon>
        <taxon>Anthozoa</taxon>
        <taxon>Hexacorallia</taxon>
        <taxon>Scleractinia</taxon>
        <taxon>Astrocoeniina</taxon>
        <taxon>Pocilloporidae</taxon>
        <taxon>Stylophora</taxon>
    </lineage>
</organism>
<sequence length="494" mass="56581">MARSMVQSLQSDRMAISEEGQVAVIKTLENCIEIYGEDVDFGIEWMARRIAVGLLKPCDLCFAPNNALVVSDIGDDTLKIYDLKGDLQLKNQIVVCRDTLGRLMVRELNSDFRMIKFRTSGVPVTVVIGPGPLSQLFITRRTEVILVNVDWNKVSLVSYLLISSPLDWRLLQFDKRSICDNVSSVKDHKNNHKVGGFNPMAITEAQFCGMFYHVAETNRTRFSCLERSKCNVGIRGDRRKFSETVVIYVRITEENGRLLFHARYGNCYEGAYESTTHAEYFMLVDDDFREAVKILQNQNGGDINLFMNKQPCYKSTGHGKKTDLKMKAPKECEKASLVHDHRENHRLGGRNPLAITKAQFCAMFYHVTERTRGNIDYKCLQKWKCRVGKMAKQANPRSDYAASIVIYVRLTDQKGRVIFHARYGNCFDGERRKTIQADYFMLMDDEFKEAVRLLYKVDMPPTPQFKEDITNGLEGMHKMIAAGIELKAMTEESW</sequence>
<dbReference type="OrthoDB" id="5956634at2759"/>
<dbReference type="AlphaFoldDB" id="A0A2B4T174"/>
<accession>A0A2B4T174</accession>
<evidence type="ECO:0000313" key="2">
    <source>
        <dbReference type="Proteomes" id="UP000225706"/>
    </source>
</evidence>
<comment type="caution">
    <text evidence="1">The sequence shown here is derived from an EMBL/GenBank/DDBJ whole genome shotgun (WGS) entry which is preliminary data.</text>
</comment>
<evidence type="ECO:0000313" key="1">
    <source>
        <dbReference type="EMBL" id="PFX34538.1"/>
    </source>
</evidence>
<dbReference type="Pfam" id="PF18774">
    <property type="entry name" value="APOBEC4_like"/>
    <property type="match status" value="2"/>
</dbReference>
<reference evidence="2" key="1">
    <citation type="journal article" date="2017" name="bioRxiv">
        <title>Comparative analysis of the genomes of Stylophora pistillata and Acropora digitifera provides evidence for extensive differences between species of corals.</title>
        <authorList>
            <person name="Voolstra C.R."/>
            <person name="Li Y."/>
            <person name="Liew Y.J."/>
            <person name="Baumgarten S."/>
            <person name="Zoccola D."/>
            <person name="Flot J.-F."/>
            <person name="Tambutte S."/>
            <person name="Allemand D."/>
            <person name="Aranda M."/>
        </authorList>
    </citation>
    <scope>NUCLEOTIDE SEQUENCE [LARGE SCALE GENOMIC DNA]</scope>
</reference>
<dbReference type="InterPro" id="IPR041547">
    <property type="entry name" value="APOBEC1"/>
</dbReference>
<dbReference type="SUPFAM" id="SSF63829">
    <property type="entry name" value="Calcium-dependent phosphotriesterase"/>
    <property type="match status" value="1"/>
</dbReference>